<dbReference type="RefSeq" id="WP_348995578.1">
    <property type="nucleotide sequence ID" value="NZ_CP157584.1"/>
</dbReference>
<name>A0AAU7LDP9_9BURK</name>
<organism evidence="1">
    <name type="scientific">Achromobacter sp. HNDS-1</name>
    <dbReference type="NCBI Taxonomy" id="3151598"/>
    <lineage>
        <taxon>Bacteria</taxon>
        <taxon>Pseudomonadati</taxon>
        <taxon>Pseudomonadota</taxon>
        <taxon>Betaproteobacteria</taxon>
        <taxon>Burkholderiales</taxon>
        <taxon>Alcaligenaceae</taxon>
        <taxon>Achromobacter</taxon>
    </lineage>
</organism>
<dbReference type="Gene3D" id="3.30.2000.30">
    <property type="match status" value="1"/>
</dbReference>
<dbReference type="Pfam" id="PF11367">
    <property type="entry name" value="Tail_completion_gp17"/>
    <property type="match status" value="1"/>
</dbReference>
<dbReference type="AlphaFoldDB" id="A0AAU7LDP9"/>
<reference evidence="1" key="1">
    <citation type="submission" date="2024-05" db="EMBL/GenBank/DDBJ databases">
        <title>Transcriptome analysis of the degradation process of organic nitrogen by two heterotrophic nitrifying and aerobic denitrifying bacteria, Achromobacter sp. HNDS-1 and Enterobacter sp. HNDS-6.</title>
        <authorList>
            <person name="Huang Y."/>
        </authorList>
    </citation>
    <scope>NUCLEOTIDE SEQUENCE</scope>
    <source>
        <strain evidence="1">HNDS-1</strain>
    </source>
</reference>
<protein>
    <submittedName>
        <fullName evidence="1">DUF3168 domain-containing protein</fullName>
    </submittedName>
</protein>
<dbReference type="InterPro" id="IPR053745">
    <property type="entry name" value="Viral_Tail_Comp_sf"/>
</dbReference>
<evidence type="ECO:0000313" key="1">
    <source>
        <dbReference type="EMBL" id="XBP00034.1"/>
    </source>
</evidence>
<dbReference type="InterPro" id="IPR021508">
    <property type="entry name" value="Gp17-like"/>
</dbReference>
<accession>A0AAU7LDP9</accession>
<sequence>MVESLMLQALVPIFEGRVYPDTASGDTPMPFATFQQVGGASTVFMDGALPDKQNARMQITVWAKGRAQASELIAEVQTALCGSPYFGLPQGAPVSLRDQETGFKGAMQDFSIWYSP</sequence>
<dbReference type="KEGG" id="achh:ABFG95_06035"/>
<gene>
    <name evidence="1" type="ORF">ABFG95_06035</name>
</gene>
<proteinExistence type="predicted"/>
<dbReference type="EMBL" id="CP157584">
    <property type="protein sequence ID" value="XBP00034.1"/>
    <property type="molecule type" value="Genomic_DNA"/>
</dbReference>